<dbReference type="Proteomes" id="UP000184226">
    <property type="component" value="Unassembled WGS sequence"/>
</dbReference>
<protein>
    <submittedName>
        <fullName evidence="2">Pimeloyl-ACP methyl ester carboxylesterase</fullName>
    </submittedName>
</protein>
<dbReference type="OrthoDB" id="2086224at2"/>
<name>A0A1M5Z6E0_9BURK</name>
<dbReference type="EMBL" id="FQXE01000012">
    <property type="protein sequence ID" value="SHI19770.1"/>
    <property type="molecule type" value="Genomic_DNA"/>
</dbReference>
<accession>A0A1M5Z6E0</accession>
<dbReference type="InterPro" id="IPR050266">
    <property type="entry name" value="AB_hydrolase_sf"/>
</dbReference>
<dbReference type="SUPFAM" id="SSF53474">
    <property type="entry name" value="alpha/beta-Hydrolases"/>
    <property type="match status" value="1"/>
</dbReference>
<dbReference type="PRINTS" id="PR00111">
    <property type="entry name" value="ABHYDROLASE"/>
</dbReference>
<keyword evidence="3" id="KW-1185">Reference proteome</keyword>
<dbReference type="STRING" id="658167.SAMN04488135_112156"/>
<dbReference type="AlphaFoldDB" id="A0A1M5Z6E0"/>
<gene>
    <name evidence="2" type="ORF">SAMN04488135_112156</name>
</gene>
<dbReference type="Pfam" id="PF00561">
    <property type="entry name" value="Abhydrolase_1"/>
    <property type="match status" value="1"/>
</dbReference>
<dbReference type="PANTHER" id="PTHR43798">
    <property type="entry name" value="MONOACYLGLYCEROL LIPASE"/>
    <property type="match status" value="1"/>
</dbReference>
<evidence type="ECO:0000259" key="1">
    <source>
        <dbReference type="Pfam" id="PF00561"/>
    </source>
</evidence>
<feature type="domain" description="AB hydrolase-1" evidence="1">
    <location>
        <begin position="22"/>
        <end position="249"/>
    </location>
</feature>
<dbReference type="PANTHER" id="PTHR43798:SF33">
    <property type="entry name" value="HYDROLASE, PUTATIVE (AFU_ORTHOLOGUE AFUA_2G14860)-RELATED"/>
    <property type="match status" value="1"/>
</dbReference>
<evidence type="ECO:0000313" key="3">
    <source>
        <dbReference type="Proteomes" id="UP000184226"/>
    </source>
</evidence>
<dbReference type="InterPro" id="IPR000073">
    <property type="entry name" value="AB_hydrolase_1"/>
</dbReference>
<dbReference type="Gene3D" id="3.40.50.1820">
    <property type="entry name" value="alpha/beta hydrolase"/>
    <property type="match status" value="1"/>
</dbReference>
<dbReference type="InterPro" id="IPR029058">
    <property type="entry name" value="AB_hydrolase_fold"/>
</dbReference>
<organism evidence="2 3">
    <name type="scientific">Pollutimonas bauzanensis</name>
    <dbReference type="NCBI Taxonomy" id="658167"/>
    <lineage>
        <taxon>Bacteria</taxon>
        <taxon>Pseudomonadati</taxon>
        <taxon>Pseudomonadota</taxon>
        <taxon>Betaproteobacteria</taxon>
        <taxon>Burkholderiales</taxon>
        <taxon>Alcaligenaceae</taxon>
        <taxon>Pollutimonas</taxon>
    </lineage>
</organism>
<evidence type="ECO:0000313" key="2">
    <source>
        <dbReference type="EMBL" id="SHI19770.1"/>
    </source>
</evidence>
<dbReference type="RefSeq" id="WP_073106535.1">
    <property type="nucleotide sequence ID" value="NZ_FQXE01000012.1"/>
</dbReference>
<dbReference type="GO" id="GO:0016020">
    <property type="term" value="C:membrane"/>
    <property type="evidence" value="ECO:0007669"/>
    <property type="project" value="TreeGrafter"/>
</dbReference>
<sequence length="264" mass="28864">MKHIDISDATVSFRIDGSGQGLILVSGTGGNLHSNWDHLIDHLTPHRTVVRVDYSGSGETRDDHKVLSVEILAEQIVVAAKASGAVPFDLVGYSLGASVAIHIAAQYPEMVRSLVLLAGFASGNDPRLKLQSELWLELIRFDPRAFAQLILLTGFSPAFLSQLNEQQIGEWVEAICTANRWDGIARQIDLDSRLDVSAQAQRINRPTLVIGCMQDQMVPVEHSRALAAAIPGARYAELDCGHLAPFERPDEFVQMVLNFIESTG</sequence>
<proteinExistence type="predicted"/>
<reference evidence="2 3" key="1">
    <citation type="submission" date="2016-11" db="EMBL/GenBank/DDBJ databases">
        <authorList>
            <person name="Jaros S."/>
            <person name="Januszkiewicz K."/>
            <person name="Wedrychowicz H."/>
        </authorList>
    </citation>
    <scope>NUCLEOTIDE SEQUENCE [LARGE SCALE GENOMIC DNA]</scope>
    <source>
        <strain evidence="2 3">CGMCC 1.10190</strain>
    </source>
</reference>